<sequence length="79" mass="7727">MKKGTDPEAPAAVPAAGPIAGPAAPPVALPCLPFLGPENASRMVPLVAVVTEAGRAVGRKGAGARLRRRSPVGPGAPDA</sequence>
<evidence type="ECO:0000313" key="3">
    <source>
        <dbReference type="Proteomes" id="UP000617743"/>
    </source>
</evidence>
<evidence type="ECO:0000256" key="1">
    <source>
        <dbReference type="SAM" id="MobiDB-lite"/>
    </source>
</evidence>
<dbReference type="Proteomes" id="UP000617743">
    <property type="component" value="Unassembled WGS sequence"/>
</dbReference>
<feature type="region of interest" description="Disordered" evidence="1">
    <location>
        <begin position="57"/>
        <end position="79"/>
    </location>
</feature>
<organism evidence="2 3">
    <name type="scientific">Streptomyces lomondensis</name>
    <dbReference type="NCBI Taxonomy" id="68229"/>
    <lineage>
        <taxon>Bacteria</taxon>
        <taxon>Bacillati</taxon>
        <taxon>Actinomycetota</taxon>
        <taxon>Actinomycetes</taxon>
        <taxon>Kitasatosporales</taxon>
        <taxon>Streptomycetaceae</taxon>
        <taxon>Streptomyces</taxon>
    </lineage>
</organism>
<keyword evidence="3" id="KW-1185">Reference proteome</keyword>
<dbReference type="EMBL" id="BMWC01000004">
    <property type="protein sequence ID" value="GGX01207.1"/>
    <property type="molecule type" value="Genomic_DNA"/>
</dbReference>
<gene>
    <name evidence="2" type="ORF">GCM10010383_34080</name>
</gene>
<accession>A0ABQ2X664</accession>
<evidence type="ECO:0000313" key="2">
    <source>
        <dbReference type="EMBL" id="GGX01207.1"/>
    </source>
</evidence>
<protein>
    <submittedName>
        <fullName evidence="2">Uncharacterized protein</fullName>
    </submittedName>
</protein>
<name>A0ABQ2X664_9ACTN</name>
<feature type="compositionally biased region" description="Low complexity" evidence="1">
    <location>
        <begin position="7"/>
        <end position="20"/>
    </location>
</feature>
<reference evidence="3" key="1">
    <citation type="journal article" date="2019" name="Int. J. Syst. Evol. Microbiol.">
        <title>The Global Catalogue of Microorganisms (GCM) 10K type strain sequencing project: providing services to taxonomists for standard genome sequencing and annotation.</title>
        <authorList>
            <consortium name="The Broad Institute Genomics Platform"/>
            <consortium name="The Broad Institute Genome Sequencing Center for Infectious Disease"/>
            <person name="Wu L."/>
            <person name="Ma J."/>
        </authorList>
    </citation>
    <scope>NUCLEOTIDE SEQUENCE [LARGE SCALE GENOMIC DNA]</scope>
    <source>
        <strain evidence="3">JCM 4866</strain>
    </source>
</reference>
<comment type="caution">
    <text evidence="2">The sequence shown here is derived from an EMBL/GenBank/DDBJ whole genome shotgun (WGS) entry which is preliminary data.</text>
</comment>
<feature type="region of interest" description="Disordered" evidence="1">
    <location>
        <begin position="1"/>
        <end position="20"/>
    </location>
</feature>
<proteinExistence type="predicted"/>